<organism evidence="1 2">
    <name type="scientific">Habropoda laboriosa</name>
    <dbReference type="NCBI Taxonomy" id="597456"/>
    <lineage>
        <taxon>Eukaryota</taxon>
        <taxon>Metazoa</taxon>
        <taxon>Ecdysozoa</taxon>
        <taxon>Arthropoda</taxon>
        <taxon>Hexapoda</taxon>
        <taxon>Insecta</taxon>
        <taxon>Pterygota</taxon>
        <taxon>Neoptera</taxon>
        <taxon>Endopterygota</taxon>
        <taxon>Hymenoptera</taxon>
        <taxon>Apocrita</taxon>
        <taxon>Aculeata</taxon>
        <taxon>Apoidea</taxon>
        <taxon>Anthophila</taxon>
        <taxon>Apidae</taxon>
        <taxon>Habropoda</taxon>
    </lineage>
</organism>
<name>A0A0L7QS25_9HYME</name>
<keyword evidence="2" id="KW-1185">Reference proteome</keyword>
<dbReference type="Proteomes" id="UP000053825">
    <property type="component" value="Unassembled WGS sequence"/>
</dbReference>
<protein>
    <submittedName>
        <fullName evidence="1">Uncharacterized protein</fullName>
    </submittedName>
</protein>
<proteinExistence type="predicted"/>
<sequence length="341" mass="39056">MSNFNPLTYDFFSDCASKRQPFTVLVLYQTQRKRLYAIECSKGLCLGTQKESWGPLIPRNCLLYRIVQRQSKHVLAAGTPKLTEIRADKYLKPWSGPYKEFLYPAKFSQTPGRILLKATTKETKIDQPKKNSLEEKKQLKNCKRRKSVNTLAEGETKGCTKKCSSEKERKRKENKGIDLRKTGNSEVFFPIQLYRFSQTPGRILLKATTKETKIDQPKKNSLEEKKQLKNCKRRKSVNTLAEGETKGCTKKCSSEKERKRKENKGIDLYASEGGTEREERVETAERVFLPSVRMELLSSSVAPGTLALLGLRKWSNSWPLERLWANKSRQSGLFSTTGHTS</sequence>
<reference evidence="1 2" key="1">
    <citation type="submission" date="2015-07" db="EMBL/GenBank/DDBJ databases">
        <title>The genome of Habropoda laboriosa.</title>
        <authorList>
            <person name="Pan H."/>
            <person name="Kapheim K."/>
        </authorList>
    </citation>
    <scope>NUCLEOTIDE SEQUENCE [LARGE SCALE GENOMIC DNA]</scope>
    <source>
        <strain evidence="1">0110345459</strain>
    </source>
</reference>
<dbReference type="EMBL" id="KQ414763">
    <property type="protein sequence ID" value="KOC61428.1"/>
    <property type="molecule type" value="Genomic_DNA"/>
</dbReference>
<dbReference type="AlphaFoldDB" id="A0A0L7QS25"/>
<evidence type="ECO:0000313" key="1">
    <source>
        <dbReference type="EMBL" id="KOC61428.1"/>
    </source>
</evidence>
<evidence type="ECO:0000313" key="2">
    <source>
        <dbReference type="Proteomes" id="UP000053825"/>
    </source>
</evidence>
<accession>A0A0L7QS25</accession>
<gene>
    <name evidence="1" type="ORF">WH47_06174</name>
</gene>